<evidence type="ECO:0000256" key="1">
    <source>
        <dbReference type="SAM" id="MobiDB-lite"/>
    </source>
</evidence>
<evidence type="ECO:0000313" key="2">
    <source>
        <dbReference type="EMBL" id="KAJ8397951.1"/>
    </source>
</evidence>
<comment type="caution">
    <text evidence="2">The sequence shown here is derived from an EMBL/GenBank/DDBJ whole genome shotgun (WGS) entry which is preliminary data.</text>
</comment>
<protein>
    <submittedName>
        <fullName evidence="2">Uncharacterized protein</fullName>
    </submittedName>
</protein>
<evidence type="ECO:0000313" key="3">
    <source>
        <dbReference type="Proteomes" id="UP001221898"/>
    </source>
</evidence>
<name>A0AAD7S8H0_9TELE</name>
<dbReference type="EMBL" id="JAINUG010000094">
    <property type="protein sequence ID" value="KAJ8397951.1"/>
    <property type="molecule type" value="Genomic_DNA"/>
</dbReference>
<keyword evidence="3" id="KW-1185">Reference proteome</keyword>
<proteinExistence type="predicted"/>
<organism evidence="2 3">
    <name type="scientific">Aldrovandia affinis</name>
    <dbReference type="NCBI Taxonomy" id="143900"/>
    <lineage>
        <taxon>Eukaryota</taxon>
        <taxon>Metazoa</taxon>
        <taxon>Chordata</taxon>
        <taxon>Craniata</taxon>
        <taxon>Vertebrata</taxon>
        <taxon>Euteleostomi</taxon>
        <taxon>Actinopterygii</taxon>
        <taxon>Neopterygii</taxon>
        <taxon>Teleostei</taxon>
        <taxon>Notacanthiformes</taxon>
        <taxon>Halosauridae</taxon>
        <taxon>Aldrovandia</taxon>
    </lineage>
</organism>
<dbReference type="Proteomes" id="UP001221898">
    <property type="component" value="Unassembled WGS sequence"/>
</dbReference>
<sequence length="85" mass="9395">MRLLSSRAPGIWPWPRHSPLSPGHNLRAPAQQGRQSGGGHVSPRNHADHVRYATARHVKHRGRDAGGSVYRSGHGVNRMPLFLSH</sequence>
<feature type="region of interest" description="Disordered" evidence="1">
    <location>
        <begin position="1"/>
        <end position="85"/>
    </location>
</feature>
<accession>A0AAD7S8H0</accession>
<gene>
    <name evidence="2" type="ORF">AAFF_G00432980</name>
</gene>
<reference evidence="2" key="1">
    <citation type="journal article" date="2023" name="Science">
        <title>Genome structures resolve the early diversification of teleost fishes.</title>
        <authorList>
            <person name="Parey E."/>
            <person name="Louis A."/>
            <person name="Montfort J."/>
            <person name="Bouchez O."/>
            <person name="Roques C."/>
            <person name="Iampietro C."/>
            <person name="Lluch J."/>
            <person name="Castinel A."/>
            <person name="Donnadieu C."/>
            <person name="Desvignes T."/>
            <person name="Floi Bucao C."/>
            <person name="Jouanno E."/>
            <person name="Wen M."/>
            <person name="Mejri S."/>
            <person name="Dirks R."/>
            <person name="Jansen H."/>
            <person name="Henkel C."/>
            <person name="Chen W.J."/>
            <person name="Zahm M."/>
            <person name="Cabau C."/>
            <person name="Klopp C."/>
            <person name="Thompson A.W."/>
            <person name="Robinson-Rechavi M."/>
            <person name="Braasch I."/>
            <person name="Lecointre G."/>
            <person name="Bobe J."/>
            <person name="Postlethwait J.H."/>
            <person name="Berthelot C."/>
            <person name="Roest Crollius H."/>
            <person name="Guiguen Y."/>
        </authorList>
    </citation>
    <scope>NUCLEOTIDE SEQUENCE</scope>
    <source>
        <strain evidence="2">NC1722</strain>
    </source>
</reference>
<dbReference type="AlphaFoldDB" id="A0AAD7S8H0"/>